<feature type="region of interest" description="Disordered" evidence="7">
    <location>
        <begin position="1"/>
        <end position="107"/>
    </location>
</feature>
<dbReference type="Gene3D" id="3.30.420.10">
    <property type="entry name" value="Ribonuclease H-like superfamily/Ribonuclease H"/>
    <property type="match status" value="1"/>
</dbReference>
<dbReference type="InterPro" id="IPR013520">
    <property type="entry name" value="Ribonucl_H"/>
</dbReference>
<gene>
    <name evidence="9" type="ORF">PUMCH_004200</name>
</gene>
<dbReference type="GO" id="GO:0005634">
    <property type="term" value="C:nucleus"/>
    <property type="evidence" value="ECO:0007669"/>
    <property type="project" value="UniProtKB-SubCell"/>
</dbReference>
<proteinExistence type="inferred from homology"/>
<comment type="similarity">
    <text evidence="2">Belongs to the REXO1/REXO3 family.</text>
</comment>
<evidence type="ECO:0000256" key="5">
    <source>
        <dbReference type="ARBA" id="ARBA00022839"/>
    </source>
</evidence>
<dbReference type="RefSeq" id="XP_062879217.1">
    <property type="nucleotide sequence ID" value="XM_063023147.1"/>
</dbReference>
<dbReference type="GeneID" id="88175261"/>
<keyword evidence="6" id="KW-0539">Nucleus</keyword>
<protein>
    <recommendedName>
        <fullName evidence="8">Exonuclease domain-containing protein</fullName>
    </recommendedName>
</protein>
<organism evidence="9 10">
    <name type="scientific">Australozyma saopauloensis</name>
    <dbReference type="NCBI Taxonomy" id="291208"/>
    <lineage>
        <taxon>Eukaryota</taxon>
        <taxon>Fungi</taxon>
        <taxon>Dikarya</taxon>
        <taxon>Ascomycota</taxon>
        <taxon>Saccharomycotina</taxon>
        <taxon>Pichiomycetes</taxon>
        <taxon>Metschnikowiaceae</taxon>
        <taxon>Australozyma</taxon>
    </lineage>
</organism>
<dbReference type="KEGG" id="asau:88175261"/>
<accession>A0AAX4HE98</accession>
<evidence type="ECO:0000256" key="3">
    <source>
        <dbReference type="ARBA" id="ARBA00022722"/>
    </source>
</evidence>
<dbReference type="GO" id="GO:0004527">
    <property type="term" value="F:exonuclease activity"/>
    <property type="evidence" value="ECO:0007669"/>
    <property type="project" value="UniProtKB-KW"/>
</dbReference>
<keyword evidence="10" id="KW-1185">Reference proteome</keyword>
<dbReference type="PANTHER" id="PTHR12801:SF115">
    <property type="entry name" value="FI18136P1-RELATED"/>
    <property type="match status" value="1"/>
</dbReference>
<evidence type="ECO:0000259" key="8">
    <source>
        <dbReference type="SMART" id="SM00479"/>
    </source>
</evidence>
<feature type="domain" description="Exonuclease" evidence="8">
    <location>
        <begin position="299"/>
        <end position="461"/>
    </location>
</feature>
<dbReference type="Proteomes" id="UP001338582">
    <property type="component" value="Chromosome 5"/>
</dbReference>
<reference evidence="9 10" key="1">
    <citation type="submission" date="2023-10" db="EMBL/GenBank/DDBJ databases">
        <title>Draft Genome Sequence of Candida saopaulonensis from a very Premature Infant with Sepsis.</title>
        <authorList>
            <person name="Ning Y."/>
            <person name="Dai R."/>
            <person name="Xiao M."/>
            <person name="Xu Y."/>
            <person name="Yan Q."/>
            <person name="Zhang L."/>
        </authorList>
    </citation>
    <scope>NUCLEOTIDE SEQUENCE [LARGE SCALE GENOMIC DNA]</scope>
    <source>
        <strain evidence="9 10">19XY460</strain>
    </source>
</reference>
<feature type="compositionally biased region" description="Basic and acidic residues" evidence="7">
    <location>
        <begin position="26"/>
        <end position="36"/>
    </location>
</feature>
<feature type="compositionally biased region" description="Basic residues" evidence="7">
    <location>
        <begin position="61"/>
        <end position="72"/>
    </location>
</feature>
<dbReference type="PANTHER" id="PTHR12801">
    <property type="entry name" value="RNA EXONUCLEASE REXO1 / RECO3 FAMILY MEMBER-RELATED"/>
    <property type="match status" value="1"/>
</dbReference>
<dbReference type="Pfam" id="PF00929">
    <property type="entry name" value="RNase_T"/>
    <property type="match status" value="1"/>
</dbReference>
<dbReference type="SMART" id="SM00479">
    <property type="entry name" value="EXOIII"/>
    <property type="match status" value="1"/>
</dbReference>
<dbReference type="FunFam" id="3.30.420.10:FF:000019">
    <property type="entry name" value="RNA exonuclease NEF-sp"/>
    <property type="match status" value="1"/>
</dbReference>
<name>A0AAX4HE98_9ASCO</name>
<keyword evidence="4" id="KW-0378">Hydrolase</keyword>
<evidence type="ECO:0000256" key="4">
    <source>
        <dbReference type="ARBA" id="ARBA00022801"/>
    </source>
</evidence>
<dbReference type="CDD" id="cd06145">
    <property type="entry name" value="REX1_like"/>
    <property type="match status" value="1"/>
</dbReference>
<comment type="subcellular location">
    <subcellularLocation>
        <location evidence="1">Nucleus</location>
    </subcellularLocation>
</comment>
<dbReference type="InterPro" id="IPR036397">
    <property type="entry name" value="RNaseH_sf"/>
</dbReference>
<dbReference type="AlphaFoldDB" id="A0AAX4HE98"/>
<keyword evidence="5" id="KW-0269">Exonuclease</keyword>
<evidence type="ECO:0000313" key="10">
    <source>
        <dbReference type="Proteomes" id="UP001338582"/>
    </source>
</evidence>
<feature type="compositionally biased region" description="Polar residues" evidence="7">
    <location>
        <begin position="37"/>
        <end position="58"/>
    </location>
</feature>
<evidence type="ECO:0000256" key="7">
    <source>
        <dbReference type="SAM" id="MobiDB-lite"/>
    </source>
</evidence>
<dbReference type="GO" id="GO:0003676">
    <property type="term" value="F:nucleic acid binding"/>
    <property type="evidence" value="ECO:0007669"/>
    <property type="project" value="InterPro"/>
</dbReference>
<keyword evidence="3" id="KW-0540">Nuclease</keyword>
<evidence type="ECO:0000256" key="2">
    <source>
        <dbReference type="ARBA" id="ARBA00006357"/>
    </source>
</evidence>
<dbReference type="InterPro" id="IPR034922">
    <property type="entry name" value="REX1-like_exo"/>
</dbReference>
<dbReference type="InterPro" id="IPR047021">
    <property type="entry name" value="REXO1/3/4-like"/>
</dbReference>
<evidence type="ECO:0000256" key="6">
    <source>
        <dbReference type="ARBA" id="ARBA00023242"/>
    </source>
</evidence>
<dbReference type="SUPFAM" id="SSF53098">
    <property type="entry name" value="Ribonuclease H-like"/>
    <property type="match status" value="1"/>
</dbReference>
<evidence type="ECO:0000256" key="1">
    <source>
        <dbReference type="ARBA" id="ARBA00004123"/>
    </source>
</evidence>
<dbReference type="EMBL" id="CP138898">
    <property type="protein sequence ID" value="WPK26838.1"/>
    <property type="molecule type" value="Genomic_DNA"/>
</dbReference>
<evidence type="ECO:0000313" key="9">
    <source>
        <dbReference type="EMBL" id="WPK26838.1"/>
    </source>
</evidence>
<sequence length="650" mass="72832">MASDSTTPELSLPINCANLSLSGPGKDGEAMSEHSENTGNTNESAIPVPTTSTAIVDNQNKRKSKVSKRFKKKNSELELENVSANEPTTNAKRRGSLVSNNPPAKLHKRKQMWETTTKAAISYFDKPRGGINLMILRQFIQDVLKAKPASQNYVFKADMYGNVKNMTVVFVSGLFQNDLNALEISNNEHLLQLERDPKTSLPFLYNKFEKLIPVKLPTNRDTLVAPMSVLLKCPLSGRQKKKRMMENKRNKLVIDDLLLTETEMRDNNYPIHSKINTSNENALPDGWKETQSFEHDGSHTFAIDCEFCDAKSGKVLTRISIVNFQNEVIYDTYVKPQEEIIDYKTKYSGITEEILEGVTTTLEEVQEKLLSLISDSDVLIGHSLESDLKVLRLRHPRVIDSSLVYEHHNGFPQKPGLKWLSEQFLDRKIQKGESNGTGHSSVEDLNACLDLIKLKLMSGPHFGRNLEGTLFDEGVGAAFESRARIIDTEVSLYNNILKDSDNVDIVKVSDDDEAVSTFDARIDDYFFNLIWLRDGRKALKAQHEDNGEGHDENSGKEGGRESLLADINNRLLQIYAALPSGSIFMICSDGGDTTEISGLQSTRREYQKQLRSGVEPADITSDVWDTDKQLRLSLAVGEARKGFALINVKD</sequence>
<dbReference type="InterPro" id="IPR012337">
    <property type="entry name" value="RNaseH-like_sf"/>
</dbReference>